<organism evidence="1 2">
    <name type="scientific">Pyrobaculum ferrireducens</name>
    <dbReference type="NCBI Taxonomy" id="1104324"/>
    <lineage>
        <taxon>Archaea</taxon>
        <taxon>Thermoproteota</taxon>
        <taxon>Thermoprotei</taxon>
        <taxon>Thermoproteales</taxon>
        <taxon>Thermoproteaceae</taxon>
        <taxon>Pyrobaculum</taxon>
    </lineage>
</organism>
<dbReference type="Proteomes" id="UP000005867">
    <property type="component" value="Chromosome"/>
</dbReference>
<sequence>MYVVKCDSCGFVLYRGEEPKTVEAVLKMWGGICPKCMSPLERRPIKIAVGLLRARRRA</sequence>
<dbReference type="BioCyc" id="PSP1104324:GJSN-1461-MONOMER"/>
<dbReference type="RefSeq" id="WP_014288736.1">
    <property type="nucleotide sequence ID" value="NC_016645.1"/>
</dbReference>
<reference evidence="1 2" key="1">
    <citation type="journal article" date="2012" name="J. Bacteriol.">
        <title>Complete genome sequence of strain 1860, a crenarchaeon of the genus pyrobaculum able to grow with various electron acceptors.</title>
        <authorList>
            <person name="Mardanov A.V."/>
            <person name="Gumerov V.M."/>
            <person name="Slobodkina G.B."/>
            <person name="Beletsky A.V."/>
            <person name="Bonch-Osmolovskaya E.A."/>
            <person name="Ravin N.V."/>
            <person name="Skryabin K.G."/>
        </authorList>
    </citation>
    <scope>NUCLEOTIDE SEQUENCE [LARGE SCALE GENOMIC DNA]</scope>
    <source>
        <strain evidence="1 2">1860</strain>
    </source>
</reference>
<dbReference type="HOGENOM" id="CLU_3057345_0_0_2"/>
<gene>
    <name evidence="1" type="ORF">P186_1487</name>
</gene>
<dbReference type="AlphaFoldDB" id="G7VEU4"/>
<dbReference type="GeneID" id="59388046"/>
<dbReference type="eggNOG" id="arCOG07461">
    <property type="taxonomic scope" value="Archaea"/>
</dbReference>
<evidence type="ECO:0000313" key="2">
    <source>
        <dbReference type="Proteomes" id="UP000005867"/>
    </source>
</evidence>
<dbReference type="STRING" id="1104324.P186_1487"/>
<protein>
    <submittedName>
        <fullName evidence="1">Uncharacterized protein</fullName>
    </submittedName>
</protein>
<dbReference type="EMBL" id="CP003098">
    <property type="protein sequence ID" value="AET32910.1"/>
    <property type="molecule type" value="Genomic_DNA"/>
</dbReference>
<dbReference type="OrthoDB" id="3973at2157"/>
<dbReference type="KEGG" id="pyr:P186_1487"/>
<accession>G7VEU4</accession>
<keyword evidence="2" id="KW-1185">Reference proteome</keyword>
<proteinExistence type="predicted"/>
<name>G7VEU4_9CREN</name>
<evidence type="ECO:0000313" key="1">
    <source>
        <dbReference type="EMBL" id="AET32910.1"/>
    </source>
</evidence>